<protein>
    <submittedName>
        <fullName evidence="2">Uncharacterized protein</fullName>
    </submittedName>
</protein>
<dbReference type="Proteomes" id="UP000540506">
    <property type="component" value="Unassembled WGS sequence"/>
</dbReference>
<reference evidence="2 3" key="1">
    <citation type="submission" date="2020-08" db="EMBL/GenBank/DDBJ databases">
        <title>Sequencing the genomes of 1000 actinobacteria strains.</title>
        <authorList>
            <person name="Klenk H.-P."/>
        </authorList>
    </citation>
    <scope>NUCLEOTIDE SEQUENCE [LARGE SCALE GENOMIC DNA]</scope>
    <source>
        <strain evidence="2 3">DSM 41654</strain>
    </source>
</reference>
<accession>A0A7W7VWW4</accession>
<feature type="region of interest" description="Disordered" evidence="1">
    <location>
        <begin position="1"/>
        <end position="23"/>
    </location>
</feature>
<gene>
    <name evidence="2" type="ORF">FHR34_004854</name>
</gene>
<proteinExistence type="predicted"/>
<name>A0A7W7VWW4_KITKI</name>
<dbReference type="RefSeq" id="WP_184938392.1">
    <property type="nucleotide sequence ID" value="NZ_JACHJV010000001.1"/>
</dbReference>
<dbReference type="EMBL" id="JACHJV010000001">
    <property type="protein sequence ID" value="MBB4925861.1"/>
    <property type="molecule type" value="Genomic_DNA"/>
</dbReference>
<evidence type="ECO:0000256" key="1">
    <source>
        <dbReference type="SAM" id="MobiDB-lite"/>
    </source>
</evidence>
<keyword evidence="3" id="KW-1185">Reference proteome</keyword>
<feature type="region of interest" description="Disordered" evidence="1">
    <location>
        <begin position="57"/>
        <end position="85"/>
    </location>
</feature>
<sequence length="413" mass="45393">MTISSGSWAAEPDDDAARDAARLLADRETGQGLGPAEVFEELDFLVYGVNRAGRGLRGSAAATPSSAATSSSSATDGSATDSSAVDSDAMSAYESQNGELCWVELCSGDWTSLEGPYVTVRTYQPGVQRYTPLPELEELVERERDRVYEQLGIDEGDSPGQVRALREWISVEGEPVAVQIHEERGAGSGPSAQARTVWAGRLLVYGSVVLICGRGIGPADIELSHLRHHDYERFTVGRAALLRQVHARRRERLAQVQRSNLALTGLDAHRALLEFSVERALAHRAHRLSCGRAKLPRRLRVAEPPEQWEAAVRQQMRYAGESRVEAGESIGLMVAHLLGLAERAQWLVGSAQGRAALEELIRYTVFASQVPSLPAHLAWAELARSRRLGPEAAELAERAWLAAWERWRRERNH</sequence>
<evidence type="ECO:0000313" key="3">
    <source>
        <dbReference type="Proteomes" id="UP000540506"/>
    </source>
</evidence>
<organism evidence="2 3">
    <name type="scientific">Kitasatospora kifunensis</name>
    <name type="common">Streptomyces kifunensis</name>
    <dbReference type="NCBI Taxonomy" id="58351"/>
    <lineage>
        <taxon>Bacteria</taxon>
        <taxon>Bacillati</taxon>
        <taxon>Actinomycetota</taxon>
        <taxon>Actinomycetes</taxon>
        <taxon>Kitasatosporales</taxon>
        <taxon>Streptomycetaceae</taxon>
        <taxon>Kitasatospora</taxon>
    </lineage>
</organism>
<evidence type="ECO:0000313" key="2">
    <source>
        <dbReference type="EMBL" id="MBB4925861.1"/>
    </source>
</evidence>
<dbReference type="AlphaFoldDB" id="A0A7W7VWW4"/>
<comment type="caution">
    <text evidence="2">The sequence shown here is derived from an EMBL/GenBank/DDBJ whole genome shotgun (WGS) entry which is preliminary data.</text>
</comment>